<dbReference type="GO" id="GO:0004993">
    <property type="term" value="F:G protein-coupled serotonin receptor activity"/>
    <property type="evidence" value="ECO:0007669"/>
    <property type="project" value="TreeGrafter"/>
</dbReference>
<keyword evidence="4 9" id="KW-1133">Transmembrane helix</keyword>
<dbReference type="GO" id="GO:0045202">
    <property type="term" value="C:synapse"/>
    <property type="evidence" value="ECO:0007669"/>
    <property type="project" value="GOC"/>
</dbReference>
<dbReference type="OrthoDB" id="6286925at2759"/>
<evidence type="ECO:0000259" key="10">
    <source>
        <dbReference type="PROSITE" id="PS50262"/>
    </source>
</evidence>
<reference evidence="12" key="1">
    <citation type="submission" date="2025-08" db="UniProtKB">
        <authorList>
            <consortium name="RefSeq"/>
        </authorList>
    </citation>
    <scope>IDENTIFICATION</scope>
</reference>
<evidence type="ECO:0000313" key="12">
    <source>
        <dbReference type="RefSeq" id="XP_055897170.1"/>
    </source>
</evidence>
<sequence>MTVVAALTFLSNGTVLLAMLHTLRKQSDLPRINNHHHNSHITKLLILSMTFAGVFVGAFVLPLVLVELIHNGTWMLGTSVYKLRVLVDYLLCNITSLHITFMAVDTYLVVCRPLVYRLLTPRVGYIMIAVGWILPTLIILLWWLLRPNSLNPCIYFSDFCSKSDNLKLLNIICGSLFLILFITVWLLYLFVLRQVWRFRKRAACVGNSKVKRPAVDGIFSIAIQESNCGELVTLDKDSVVKKQTFAALKSFRFIGTVLLFFTIFWLPDFIKILASFNCANALPLWVSNIFDYATYLSCTVNPMIYCFNKSIKLAVKNLICTTHFKRR</sequence>
<evidence type="ECO:0000256" key="2">
    <source>
        <dbReference type="ARBA" id="ARBA00022475"/>
    </source>
</evidence>
<evidence type="ECO:0000313" key="11">
    <source>
        <dbReference type="Proteomes" id="UP001165740"/>
    </source>
</evidence>
<keyword evidence="5" id="KW-0297">G-protein coupled receptor</keyword>
<keyword evidence="11" id="KW-1185">Reference proteome</keyword>
<feature type="transmembrane region" description="Helical" evidence="9">
    <location>
        <begin position="251"/>
        <end position="270"/>
    </location>
</feature>
<dbReference type="GO" id="GO:0007268">
    <property type="term" value="P:chemical synaptic transmission"/>
    <property type="evidence" value="ECO:0007669"/>
    <property type="project" value="TreeGrafter"/>
</dbReference>
<name>A0A9W3BCJ2_BIOGL</name>
<evidence type="ECO:0000256" key="1">
    <source>
        <dbReference type="ARBA" id="ARBA00004651"/>
    </source>
</evidence>
<feature type="transmembrane region" description="Helical" evidence="9">
    <location>
        <begin position="44"/>
        <end position="66"/>
    </location>
</feature>
<dbReference type="GO" id="GO:0030425">
    <property type="term" value="C:dendrite"/>
    <property type="evidence" value="ECO:0007669"/>
    <property type="project" value="TreeGrafter"/>
</dbReference>
<dbReference type="GO" id="GO:0030594">
    <property type="term" value="F:neurotransmitter receptor activity"/>
    <property type="evidence" value="ECO:0007669"/>
    <property type="project" value="TreeGrafter"/>
</dbReference>
<dbReference type="Gene3D" id="1.20.1070.10">
    <property type="entry name" value="Rhodopsin 7-helix transmembrane proteins"/>
    <property type="match status" value="1"/>
</dbReference>
<evidence type="ECO:0000256" key="5">
    <source>
        <dbReference type="ARBA" id="ARBA00023040"/>
    </source>
</evidence>
<keyword evidence="2" id="KW-1003">Cell membrane</keyword>
<feature type="transmembrane region" description="Helical" evidence="9">
    <location>
        <begin position="86"/>
        <end position="111"/>
    </location>
</feature>
<gene>
    <name evidence="12" type="primary">LOC129928175</name>
</gene>
<feature type="transmembrane region" description="Helical" evidence="9">
    <location>
        <begin position="6"/>
        <end position="23"/>
    </location>
</feature>
<protein>
    <submittedName>
        <fullName evidence="12">5-hydroxytryptamine receptor 5B-like</fullName>
    </submittedName>
</protein>
<dbReference type="GO" id="GO:0005886">
    <property type="term" value="C:plasma membrane"/>
    <property type="evidence" value="ECO:0007669"/>
    <property type="project" value="UniProtKB-SubCell"/>
</dbReference>
<feature type="transmembrane region" description="Helical" evidence="9">
    <location>
        <begin position="168"/>
        <end position="191"/>
    </location>
</feature>
<dbReference type="PROSITE" id="PS50262">
    <property type="entry name" value="G_PROTEIN_RECEP_F1_2"/>
    <property type="match status" value="1"/>
</dbReference>
<dbReference type="PANTHER" id="PTHR24247">
    <property type="entry name" value="5-HYDROXYTRYPTAMINE RECEPTOR"/>
    <property type="match status" value="1"/>
</dbReference>
<keyword evidence="6 9" id="KW-0472">Membrane</keyword>
<dbReference type="Pfam" id="PF00001">
    <property type="entry name" value="7tm_1"/>
    <property type="match status" value="1"/>
</dbReference>
<comment type="subcellular location">
    <subcellularLocation>
        <location evidence="1">Cell membrane</location>
        <topology evidence="1">Multi-pass membrane protein</topology>
    </subcellularLocation>
</comment>
<organism evidence="11 12">
    <name type="scientific">Biomphalaria glabrata</name>
    <name type="common">Bloodfluke planorb</name>
    <name type="synonym">Freshwater snail</name>
    <dbReference type="NCBI Taxonomy" id="6526"/>
    <lineage>
        <taxon>Eukaryota</taxon>
        <taxon>Metazoa</taxon>
        <taxon>Spiralia</taxon>
        <taxon>Lophotrochozoa</taxon>
        <taxon>Mollusca</taxon>
        <taxon>Gastropoda</taxon>
        <taxon>Heterobranchia</taxon>
        <taxon>Euthyneura</taxon>
        <taxon>Panpulmonata</taxon>
        <taxon>Hygrophila</taxon>
        <taxon>Lymnaeoidea</taxon>
        <taxon>Planorbidae</taxon>
        <taxon>Biomphalaria</taxon>
    </lineage>
</organism>
<dbReference type="GO" id="GO:0007187">
    <property type="term" value="P:G protein-coupled receptor signaling pathway, coupled to cyclic nucleotide second messenger"/>
    <property type="evidence" value="ECO:0007669"/>
    <property type="project" value="TreeGrafter"/>
</dbReference>
<evidence type="ECO:0000256" key="9">
    <source>
        <dbReference type="SAM" id="Phobius"/>
    </source>
</evidence>
<evidence type="ECO:0000256" key="3">
    <source>
        <dbReference type="ARBA" id="ARBA00022692"/>
    </source>
</evidence>
<evidence type="ECO:0000256" key="6">
    <source>
        <dbReference type="ARBA" id="ARBA00023136"/>
    </source>
</evidence>
<dbReference type="Proteomes" id="UP001165740">
    <property type="component" value="Chromosome 9"/>
</dbReference>
<dbReference type="AlphaFoldDB" id="A0A9W3BCJ2"/>
<evidence type="ECO:0000256" key="8">
    <source>
        <dbReference type="ARBA" id="ARBA00023224"/>
    </source>
</evidence>
<keyword evidence="7" id="KW-0675">Receptor</keyword>
<accession>A0A9W3BCJ2</accession>
<keyword evidence="8" id="KW-0807">Transducer</keyword>
<proteinExistence type="predicted"/>
<dbReference type="RefSeq" id="XP_055897170.1">
    <property type="nucleotide sequence ID" value="XM_056041195.1"/>
</dbReference>
<dbReference type="PANTHER" id="PTHR24247:SF202">
    <property type="entry name" value="5-HYDROXYTRYPTAMINE RECEPTOR 1"/>
    <property type="match status" value="1"/>
</dbReference>
<keyword evidence="3 9" id="KW-0812">Transmembrane</keyword>
<evidence type="ECO:0000256" key="4">
    <source>
        <dbReference type="ARBA" id="ARBA00022989"/>
    </source>
</evidence>
<feature type="transmembrane region" description="Helical" evidence="9">
    <location>
        <begin position="123"/>
        <end position="145"/>
    </location>
</feature>
<dbReference type="SUPFAM" id="SSF81321">
    <property type="entry name" value="Family A G protein-coupled receptor-like"/>
    <property type="match status" value="1"/>
</dbReference>
<dbReference type="PRINTS" id="PR00237">
    <property type="entry name" value="GPCRRHODOPSN"/>
</dbReference>
<evidence type="ECO:0000256" key="7">
    <source>
        <dbReference type="ARBA" id="ARBA00023170"/>
    </source>
</evidence>
<feature type="domain" description="G-protein coupled receptors family 1 profile" evidence="10">
    <location>
        <begin position="11"/>
        <end position="305"/>
    </location>
</feature>
<dbReference type="GeneID" id="129928175"/>
<dbReference type="InterPro" id="IPR000276">
    <property type="entry name" value="GPCR_Rhodpsn"/>
</dbReference>
<dbReference type="InterPro" id="IPR017452">
    <property type="entry name" value="GPCR_Rhodpsn_7TM"/>
</dbReference>